<gene>
    <name evidence="1" type="ORF">IAB12_01085</name>
</gene>
<proteinExistence type="predicted"/>
<accession>A0A9D1PRP9</accession>
<dbReference type="EMBL" id="DXHU01000005">
    <property type="protein sequence ID" value="HIV98359.1"/>
    <property type="molecule type" value="Genomic_DNA"/>
</dbReference>
<dbReference type="AlphaFoldDB" id="A0A9D1PRP9"/>
<sequence length="137" mass="15055">MKVALVYAGRDRDDQKVKQIASSLSSALSKKYEVTLLNAYVDEERLTFYDFIVLVSTQSSFISARIPDIVPKYLKTTPGAEGKRSLAVVLSGIRSSKTTINLMKAMEEQGMLVNASFTVKNTSEAGSLGKNIQLERS</sequence>
<evidence type="ECO:0000313" key="2">
    <source>
        <dbReference type="Proteomes" id="UP000823936"/>
    </source>
</evidence>
<organism evidence="1 2">
    <name type="scientific">Candidatus Ornithospirochaeta avicola</name>
    <dbReference type="NCBI Taxonomy" id="2840896"/>
    <lineage>
        <taxon>Bacteria</taxon>
        <taxon>Pseudomonadati</taxon>
        <taxon>Spirochaetota</taxon>
        <taxon>Spirochaetia</taxon>
        <taxon>Spirochaetales</taxon>
        <taxon>Spirochaetaceae</taxon>
        <taxon>Spirochaetaceae incertae sedis</taxon>
        <taxon>Candidatus Ornithospirochaeta</taxon>
    </lineage>
</organism>
<dbReference type="Proteomes" id="UP000823936">
    <property type="component" value="Unassembled WGS sequence"/>
</dbReference>
<reference evidence="1" key="1">
    <citation type="journal article" date="2021" name="PeerJ">
        <title>Extensive microbial diversity within the chicken gut microbiome revealed by metagenomics and culture.</title>
        <authorList>
            <person name="Gilroy R."/>
            <person name="Ravi A."/>
            <person name="Getino M."/>
            <person name="Pursley I."/>
            <person name="Horton D.L."/>
            <person name="Alikhan N.F."/>
            <person name="Baker D."/>
            <person name="Gharbi K."/>
            <person name="Hall N."/>
            <person name="Watson M."/>
            <person name="Adriaenssens E.M."/>
            <person name="Foster-Nyarko E."/>
            <person name="Jarju S."/>
            <person name="Secka A."/>
            <person name="Antonio M."/>
            <person name="Oren A."/>
            <person name="Chaudhuri R.R."/>
            <person name="La Ragione R."/>
            <person name="Hildebrand F."/>
            <person name="Pallen M.J."/>
        </authorList>
    </citation>
    <scope>NUCLEOTIDE SEQUENCE</scope>
    <source>
        <strain evidence="1">Gambia11-129</strain>
    </source>
</reference>
<name>A0A9D1PRP9_9SPIO</name>
<protein>
    <submittedName>
        <fullName evidence="1">Uncharacterized protein</fullName>
    </submittedName>
</protein>
<comment type="caution">
    <text evidence="1">The sequence shown here is derived from an EMBL/GenBank/DDBJ whole genome shotgun (WGS) entry which is preliminary data.</text>
</comment>
<reference evidence="1" key="2">
    <citation type="submission" date="2021-04" db="EMBL/GenBank/DDBJ databases">
        <authorList>
            <person name="Gilroy R."/>
        </authorList>
    </citation>
    <scope>NUCLEOTIDE SEQUENCE</scope>
    <source>
        <strain evidence="1">Gambia11-129</strain>
    </source>
</reference>
<evidence type="ECO:0000313" key="1">
    <source>
        <dbReference type="EMBL" id="HIV98359.1"/>
    </source>
</evidence>